<dbReference type="Proteomes" id="UP000310016">
    <property type="component" value="Unassembled WGS sequence"/>
</dbReference>
<evidence type="ECO:0000313" key="1">
    <source>
        <dbReference type="EMBL" id="TJZ69740.1"/>
    </source>
</evidence>
<dbReference type="AlphaFoldDB" id="A0A4U0PPB3"/>
<dbReference type="RefSeq" id="WP_136774177.1">
    <property type="nucleotide sequence ID" value="NZ_SUMF01000020.1"/>
</dbReference>
<dbReference type="OrthoDB" id="6873160at2"/>
<proteinExistence type="predicted"/>
<reference evidence="1 2" key="1">
    <citation type="submission" date="2019-04" db="EMBL/GenBank/DDBJ databases">
        <title>Chitiniphilus eburnea sp. nov., a novel chitinolytic bacterium isolated from aquaculture sludge.</title>
        <authorList>
            <person name="Sheng M."/>
        </authorList>
    </citation>
    <scope>NUCLEOTIDE SEQUENCE [LARGE SCALE GENOMIC DNA]</scope>
    <source>
        <strain evidence="1 2">HX-2-15</strain>
    </source>
</reference>
<organism evidence="1 2">
    <name type="scientific">Chitiniphilus eburneus</name>
    <dbReference type="NCBI Taxonomy" id="2571148"/>
    <lineage>
        <taxon>Bacteria</taxon>
        <taxon>Pseudomonadati</taxon>
        <taxon>Pseudomonadota</taxon>
        <taxon>Betaproteobacteria</taxon>
        <taxon>Neisseriales</taxon>
        <taxon>Chitinibacteraceae</taxon>
        <taxon>Chitiniphilus</taxon>
    </lineage>
</organism>
<comment type="caution">
    <text evidence="1">The sequence shown here is derived from an EMBL/GenBank/DDBJ whole genome shotgun (WGS) entry which is preliminary data.</text>
</comment>
<sequence>MRRADLTYRGFRGVHNASPPEELPAGYVADALDGCFTQAGVFEALPAMVAWGGAATRASFCRGRVQLVLAENGELHRLDDGQVLATELTGDWLAGDVLADATYLTDGQRMLRIDADGARPWTVDAPLPQAECVTGSIPPGQYELGATWVLADGRESHAEPFRVLFDVPGGLALRHTVPPPLTAVAARVYLTTQDGTELFLRGTWPIDLPEFRLIALGDAGPVLETAGLRPLPAGRAVAVWGARLAVAVDDTVVVSAPYLPHLWSTLGYRLEHPVTALAGLRAGLLVATSSGLWLLTGDDAAQATLVRLAWVSVHHQNPTPLGPQQLRHGDGWLPEGVLLVAESGVLHVSEDGTVTNLTADVYTFPAGRRAAGAMVTLSRGWQFIFSIEE</sequence>
<name>A0A4U0PPB3_9NEIS</name>
<dbReference type="EMBL" id="SUMF01000020">
    <property type="protein sequence ID" value="TJZ69740.1"/>
    <property type="molecule type" value="Genomic_DNA"/>
</dbReference>
<evidence type="ECO:0000313" key="2">
    <source>
        <dbReference type="Proteomes" id="UP000310016"/>
    </source>
</evidence>
<keyword evidence="2" id="KW-1185">Reference proteome</keyword>
<protein>
    <submittedName>
        <fullName evidence="1">Uncharacterized protein</fullName>
    </submittedName>
</protein>
<gene>
    <name evidence="1" type="ORF">FAZ21_14575</name>
</gene>
<accession>A0A4U0PPB3</accession>